<evidence type="ECO:0000313" key="7">
    <source>
        <dbReference type="Proteomes" id="UP000247476"/>
    </source>
</evidence>
<keyword evidence="1" id="KW-0805">Transcription regulation</keyword>
<dbReference type="EMBL" id="QJVJ01000002">
    <property type="protein sequence ID" value="PYI56304.1"/>
    <property type="molecule type" value="Genomic_DNA"/>
</dbReference>
<dbReference type="SUPFAM" id="SSF46689">
    <property type="entry name" value="Homeodomain-like"/>
    <property type="match status" value="1"/>
</dbReference>
<dbReference type="InterPro" id="IPR020449">
    <property type="entry name" value="Tscrpt_reg_AraC-type_HTH"/>
</dbReference>
<dbReference type="PANTHER" id="PTHR43280:SF10">
    <property type="entry name" value="REGULATORY PROTEIN POCR"/>
    <property type="match status" value="1"/>
</dbReference>
<gene>
    <name evidence="6" type="ORF">DLM86_04795</name>
</gene>
<keyword evidence="4" id="KW-1133">Transmembrane helix</keyword>
<keyword evidence="4" id="KW-0812">Transmembrane</keyword>
<dbReference type="PROSITE" id="PS00041">
    <property type="entry name" value="HTH_ARAC_FAMILY_1"/>
    <property type="match status" value="1"/>
</dbReference>
<organism evidence="6 7">
    <name type="scientific">Paenibacillus flagellatus</name>
    <dbReference type="NCBI Taxonomy" id="2211139"/>
    <lineage>
        <taxon>Bacteria</taxon>
        <taxon>Bacillati</taxon>
        <taxon>Bacillota</taxon>
        <taxon>Bacilli</taxon>
        <taxon>Bacillales</taxon>
        <taxon>Paenibacillaceae</taxon>
        <taxon>Paenibacillus</taxon>
    </lineage>
</organism>
<dbReference type="InterPro" id="IPR018060">
    <property type="entry name" value="HTH_AraC"/>
</dbReference>
<evidence type="ECO:0000256" key="4">
    <source>
        <dbReference type="SAM" id="Phobius"/>
    </source>
</evidence>
<dbReference type="SMART" id="SM00342">
    <property type="entry name" value="HTH_ARAC"/>
    <property type="match status" value="1"/>
</dbReference>
<name>A0A2V5KDL2_9BACL</name>
<dbReference type="PRINTS" id="PR00032">
    <property type="entry name" value="HTHARAC"/>
</dbReference>
<dbReference type="Gene3D" id="1.10.10.60">
    <property type="entry name" value="Homeodomain-like"/>
    <property type="match status" value="2"/>
</dbReference>
<dbReference type="Pfam" id="PF17853">
    <property type="entry name" value="GGDEF_2"/>
    <property type="match status" value="1"/>
</dbReference>
<dbReference type="PROSITE" id="PS01124">
    <property type="entry name" value="HTH_ARAC_FAMILY_2"/>
    <property type="match status" value="1"/>
</dbReference>
<dbReference type="Pfam" id="PF12833">
    <property type="entry name" value="HTH_18"/>
    <property type="match status" value="1"/>
</dbReference>
<sequence>MRMKHSRSRARMTFQRKLLVYSIVLSVFPVLTVGLLSSYFASRSVQGEADESHRYMLSQMQTQLNQFTKSLHINSIYIATNLAVEKSVRDGPGIDNLNASLEMNETIRRIRSTSPVRYNVSILYKRFNNYIYSNEYGPDTIARLRLPAILDKLKPVDNEAYVVPANTFDDQPELLLFRPVPINSDYSDGVVVLHVSPDDILQFVGSMEHGHGTRVLVADEKNRIVISSKREEMGRPLDDALQPGQAGGAARTAVIGGERYKVQAQKSSLNDWTYIAMTPMAELTAQSERIRLTTWIIAAALLIVWAIIAAVGSRRMYVPIQRLAERLVPRGRHERSRGDGLLALGDYVEHLADANRQLSSRLNEQFPYLKQGMFQQLLREEMSERELTLAAGHAGLHFRGTHVFVIVAEADDIQAFRQTYREKDRALIHYALLKMMEETFQGESVPFCSGFTPKTGRVVLLVGMDGDAREARDALTRRADEAREHVRTYFRFPVSVAIGRPLPGFADIGKGYDEASALLAGRFVPGGDVTIGAEQADEGLLRLSRQTVERQKRIVHDLLHGNLPDARKLLADIVAELAAAQVRPETAMGLFAYLLGELDYSLQQTGCDIQAADVDLYAELHRLRSLPELARWLSDELFPTIKELTERDAVSKRTKTIREVMGYARERVERGDDMTLQEAADRFRLSVSYLSKLFKDEAGLNFSEYVLELRLTKAKMWLEHTDMPIKDIAERTGYASVQNFNRVFKQRYDVPPGEYRKEKRQASG</sequence>
<keyword evidence="3" id="KW-0804">Transcription</keyword>
<evidence type="ECO:0000256" key="3">
    <source>
        <dbReference type="ARBA" id="ARBA00023163"/>
    </source>
</evidence>
<dbReference type="GO" id="GO:0043565">
    <property type="term" value="F:sequence-specific DNA binding"/>
    <property type="evidence" value="ECO:0007669"/>
    <property type="project" value="InterPro"/>
</dbReference>
<comment type="caution">
    <text evidence="6">The sequence shown here is derived from an EMBL/GenBank/DDBJ whole genome shotgun (WGS) entry which is preliminary data.</text>
</comment>
<reference evidence="6 7" key="1">
    <citation type="submission" date="2018-05" db="EMBL/GenBank/DDBJ databases">
        <title>Paenibacillus flagellatus sp. nov., isolated from selenium mineral soil.</title>
        <authorList>
            <person name="Dai X."/>
        </authorList>
    </citation>
    <scope>NUCLEOTIDE SEQUENCE [LARGE SCALE GENOMIC DNA]</scope>
    <source>
        <strain evidence="6 7">DXL2</strain>
    </source>
</reference>
<keyword evidence="7" id="KW-1185">Reference proteome</keyword>
<evidence type="ECO:0000313" key="6">
    <source>
        <dbReference type="EMBL" id="PYI56304.1"/>
    </source>
</evidence>
<dbReference type="GO" id="GO:0003700">
    <property type="term" value="F:DNA-binding transcription factor activity"/>
    <property type="evidence" value="ECO:0007669"/>
    <property type="project" value="InterPro"/>
</dbReference>
<evidence type="ECO:0000256" key="2">
    <source>
        <dbReference type="ARBA" id="ARBA00023125"/>
    </source>
</evidence>
<feature type="transmembrane region" description="Helical" evidence="4">
    <location>
        <begin position="292"/>
        <end position="312"/>
    </location>
</feature>
<keyword evidence="2" id="KW-0238">DNA-binding</keyword>
<keyword evidence="4" id="KW-0472">Membrane</keyword>
<protein>
    <recommendedName>
        <fullName evidence="5">HTH araC/xylS-type domain-containing protein</fullName>
    </recommendedName>
</protein>
<feature type="domain" description="HTH araC/xylS-type" evidence="5">
    <location>
        <begin position="658"/>
        <end position="758"/>
    </location>
</feature>
<dbReference type="InterPro" id="IPR018062">
    <property type="entry name" value="HTH_AraC-typ_CS"/>
</dbReference>
<dbReference type="PANTHER" id="PTHR43280">
    <property type="entry name" value="ARAC-FAMILY TRANSCRIPTIONAL REGULATOR"/>
    <property type="match status" value="1"/>
</dbReference>
<evidence type="ECO:0000256" key="1">
    <source>
        <dbReference type="ARBA" id="ARBA00023015"/>
    </source>
</evidence>
<evidence type="ECO:0000259" key="5">
    <source>
        <dbReference type="PROSITE" id="PS01124"/>
    </source>
</evidence>
<dbReference type="InterPro" id="IPR009057">
    <property type="entry name" value="Homeodomain-like_sf"/>
</dbReference>
<dbReference type="Proteomes" id="UP000247476">
    <property type="component" value="Unassembled WGS sequence"/>
</dbReference>
<dbReference type="Gene3D" id="3.30.450.20">
    <property type="entry name" value="PAS domain"/>
    <property type="match status" value="1"/>
</dbReference>
<dbReference type="AlphaFoldDB" id="A0A2V5KDL2"/>
<dbReference type="InterPro" id="IPR041522">
    <property type="entry name" value="CdaR_GGDEF"/>
</dbReference>
<proteinExistence type="predicted"/>
<accession>A0A2V5KDL2</accession>